<feature type="binding site" evidence="6">
    <location>
        <position position="42"/>
    </location>
    <ligand>
        <name>[4Fe-4S] cluster</name>
        <dbReference type="ChEBI" id="CHEBI:49883"/>
        <label>1</label>
    </ligand>
</feature>
<dbReference type="Proteomes" id="UP000315303">
    <property type="component" value="Unassembled WGS sequence"/>
</dbReference>
<feature type="binding site" evidence="6">
    <location>
        <position position="147"/>
    </location>
    <ligand>
        <name>[4Fe-4S] cluster</name>
        <dbReference type="ChEBI" id="CHEBI:49883"/>
        <label>3</label>
    </ligand>
</feature>
<proteinExistence type="inferred from homology"/>
<comment type="subunit">
    <text evidence="6">Interacts with the cytoplasmic NapA precursor.</text>
</comment>
<feature type="binding site" evidence="6">
    <location>
        <position position="77"/>
    </location>
    <ligand>
        <name>[4Fe-4S] cluster</name>
        <dbReference type="ChEBI" id="CHEBI:49883"/>
        <label>2</label>
    </ligand>
</feature>
<dbReference type="Gene3D" id="3.30.70.20">
    <property type="match status" value="2"/>
</dbReference>
<evidence type="ECO:0000256" key="1">
    <source>
        <dbReference type="ARBA" id="ARBA00022485"/>
    </source>
</evidence>
<dbReference type="EMBL" id="SAWY01000021">
    <property type="protein sequence ID" value="TPH14582.1"/>
    <property type="molecule type" value="Genomic_DNA"/>
</dbReference>
<dbReference type="RefSeq" id="WP_140603453.1">
    <property type="nucleotide sequence ID" value="NZ_SAWY01000021.1"/>
</dbReference>
<dbReference type="CDD" id="cd10564">
    <property type="entry name" value="NapF_like"/>
    <property type="match status" value="1"/>
</dbReference>
<feature type="binding site" evidence="6">
    <location>
        <position position="154"/>
    </location>
    <ligand>
        <name>[4Fe-4S] cluster</name>
        <dbReference type="ChEBI" id="CHEBI:49883"/>
        <label>3</label>
    </ligand>
</feature>
<dbReference type="PROSITE" id="PS00198">
    <property type="entry name" value="4FE4S_FER_1"/>
    <property type="match status" value="1"/>
</dbReference>
<sequence length="177" mass="19709">MAVGVDQSRRNFFRGRRPSEKPALRLPWLKNKQSLYDNCTQCTDCISACETQIIKKGDGGFPQVDFNLGECTFCQKCVSACKEDVFSEDTTQLPWQIETTVKSNCLAQNQIMCQSCQDSCDTQAISFQYLKSSVPQMRINQDDCTGCGACVAVCPQSAIEIKLLETTLAIGDKYELT</sequence>
<evidence type="ECO:0000256" key="3">
    <source>
        <dbReference type="ARBA" id="ARBA00022737"/>
    </source>
</evidence>
<dbReference type="GO" id="GO:0051539">
    <property type="term" value="F:4 iron, 4 sulfur cluster binding"/>
    <property type="evidence" value="ECO:0007669"/>
    <property type="project" value="UniProtKB-UniRule"/>
</dbReference>
<keyword evidence="3 6" id="KW-0677">Repeat</keyword>
<dbReference type="AlphaFoldDB" id="A0A502KSN3"/>
<keyword evidence="2 6" id="KW-0479">Metal-binding</keyword>
<dbReference type="InterPro" id="IPR004496">
    <property type="entry name" value="NapF"/>
</dbReference>
<reference evidence="8 9" key="1">
    <citation type="submission" date="2019-01" db="EMBL/GenBank/DDBJ databases">
        <title>Litorilituus lipolytica sp. nov., isolated from intertidal sand of the Yellow Sea in China.</title>
        <authorList>
            <person name="Liu A."/>
        </authorList>
    </citation>
    <scope>NUCLEOTIDE SEQUENCE [LARGE SCALE GENOMIC DNA]</scope>
    <source>
        <strain evidence="8 9">RZ04</strain>
    </source>
</reference>
<keyword evidence="6" id="KW-0963">Cytoplasm</keyword>
<dbReference type="InterPro" id="IPR017900">
    <property type="entry name" value="4Fe4S_Fe_S_CS"/>
</dbReference>
<gene>
    <name evidence="6 8" type="primary">napF</name>
    <name evidence="8" type="ORF">EPA86_10785</name>
</gene>
<feature type="binding site" evidence="6">
    <location>
        <position position="71"/>
    </location>
    <ligand>
        <name>[4Fe-4S] cluster</name>
        <dbReference type="ChEBI" id="CHEBI:49883"/>
        <label>2</label>
    </ligand>
</feature>
<organism evidence="8 9">
    <name type="scientific">Litorilituus lipolyticus</name>
    <dbReference type="NCBI Taxonomy" id="2491017"/>
    <lineage>
        <taxon>Bacteria</taxon>
        <taxon>Pseudomonadati</taxon>
        <taxon>Pseudomonadota</taxon>
        <taxon>Gammaproteobacteria</taxon>
        <taxon>Alteromonadales</taxon>
        <taxon>Colwelliaceae</taxon>
        <taxon>Litorilituus</taxon>
    </lineage>
</organism>
<dbReference type="NCBIfam" id="TIGR00402">
    <property type="entry name" value="napF"/>
    <property type="match status" value="1"/>
</dbReference>
<dbReference type="PROSITE" id="PS51379">
    <property type="entry name" value="4FE4S_FER_2"/>
    <property type="match status" value="3"/>
</dbReference>
<name>A0A502KSN3_9GAMM</name>
<feature type="domain" description="4Fe-4S ferredoxin-type" evidence="7">
    <location>
        <begin position="30"/>
        <end position="59"/>
    </location>
</feature>
<dbReference type="HAMAP" id="MF_02201">
    <property type="entry name" value="NapF"/>
    <property type="match status" value="1"/>
</dbReference>
<feature type="binding site" evidence="6">
    <location>
        <position position="144"/>
    </location>
    <ligand>
        <name>[4Fe-4S] cluster</name>
        <dbReference type="ChEBI" id="CHEBI:49883"/>
        <label>3</label>
    </ligand>
</feature>
<evidence type="ECO:0000313" key="8">
    <source>
        <dbReference type="EMBL" id="TPH14582.1"/>
    </source>
</evidence>
<dbReference type="InterPro" id="IPR050572">
    <property type="entry name" value="Fe-S_Ferredoxin"/>
</dbReference>
<dbReference type="Pfam" id="PF12838">
    <property type="entry name" value="Fer4_7"/>
    <property type="match status" value="2"/>
</dbReference>
<keyword evidence="5 6" id="KW-0411">Iron-sulfur</keyword>
<evidence type="ECO:0000259" key="7">
    <source>
        <dbReference type="PROSITE" id="PS51379"/>
    </source>
</evidence>
<protein>
    <recommendedName>
        <fullName evidence="6">Ferredoxin-type protein NapF</fullName>
    </recommendedName>
</protein>
<feature type="domain" description="4Fe-4S ferredoxin-type" evidence="7">
    <location>
        <begin position="135"/>
        <end position="164"/>
    </location>
</feature>
<dbReference type="GO" id="GO:0005737">
    <property type="term" value="C:cytoplasm"/>
    <property type="evidence" value="ECO:0007669"/>
    <property type="project" value="UniProtKB-SubCell"/>
</dbReference>
<feature type="domain" description="4Fe-4S ferredoxin-type" evidence="7">
    <location>
        <begin position="60"/>
        <end position="91"/>
    </location>
</feature>
<evidence type="ECO:0000256" key="2">
    <source>
        <dbReference type="ARBA" id="ARBA00022723"/>
    </source>
</evidence>
<dbReference type="PANTHER" id="PTHR43687:SF1">
    <property type="entry name" value="FERREDOXIN III"/>
    <property type="match status" value="1"/>
</dbReference>
<comment type="subcellular location">
    <subcellularLocation>
        <location evidence="6">Cytoplasm</location>
    </subcellularLocation>
</comment>
<feature type="binding site" evidence="6">
    <location>
        <position position="45"/>
    </location>
    <ligand>
        <name>[4Fe-4S] cluster</name>
        <dbReference type="ChEBI" id="CHEBI:49883"/>
        <label>1</label>
    </ligand>
</feature>
<keyword evidence="1 6" id="KW-0004">4Fe-4S</keyword>
<comment type="cofactor">
    <cofactor evidence="6">
        <name>[4Fe-4S] cluster</name>
        <dbReference type="ChEBI" id="CHEBI:49883"/>
    </cofactor>
</comment>
<comment type="function">
    <text evidence="6">Could be involved in the maturation of NapA, the catalytic subunit of the periplasmic nitrate reductase, before its export into the periplasm.</text>
</comment>
<feature type="binding site" evidence="6">
    <location>
        <position position="150"/>
    </location>
    <ligand>
        <name>[4Fe-4S] cluster</name>
        <dbReference type="ChEBI" id="CHEBI:49883"/>
        <label>3</label>
    </ligand>
</feature>
<feature type="binding site" evidence="6">
    <location>
        <position position="81"/>
    </location>
    <ligand>
        <name>[4Fe-4S] cluster</name>
        <dbReference type="ChEBI" id="CHEBI:49883"/>
        <label>2</label>
    </ligand>
</feature>
<keyword evidence="9" id="KW-1185">Reference proteome</keyword>
<feature type="binding site" evidence="6">
    <location>
        <position position="74"/>
    </location>
    <ligand>
        <name>[4Fe-4S] cluster</name>
        <dbReference type="ChEBI" id="CHEBI:49883"/>
        <label>2</label>
    </ligand>
</feature>
<dbReference type="OrthoDB" id="9808559at2"/>
<evidence type="ECO:0000256" key="5">
    <source>
        <dbReference type="ARBA" id="ARBA00023014"/>
    </source>
</evidence>
<feature type="binding site" evidence="6">
    <location>
        <position position="39"/>
    </location>
    <ligand>
        <name>[4Fe-4S] cluster</name>
        <dbReference type="ChEBI" id="CHEBI:49883"/>
        <label>1</label>
    </ligand>
</feature>
<evidence type="ECO:0000313" key="9">
    <source>
        <dbReference type="Proteomes" id="UP000315303"/>
    </source>
</evidence>
<dbReference type="InterPro" id="IPR017896">
    <property type="entry name" value="4Fe4S_Fe-S-bd"/>
</dbReference>
<comment type="caution">
    <text evidence="8">The sequence shown here is derived from an EMBL/GenBank/DDBJ whole genome shotgun (WGS) entry which is preliminary data.</text>
</comment>
<dbReference type="GO" id="GO:0046872">
    <property type="term" value="F:metal ion binding"/>
    <property type="evidence" value="ECO:0007669"/>
    <property type="project" value="UniProtKB-KW"/>
</dbReference>
<comment type="similarity">
    <text evidence="6">Belongs to the NapF family.</text>
</comment>
<accession>A0A502KSN3</accession>
<keyword evidence="4 6" id="KW-0408">Iron</keyword>
<dbReference type="SUPFAM" id="SSF54862">
    <property type="entry name" value="4Fe-4S ferredoxins"/>
    <property type="match status" value="1"/>
</dbReference>
<dbReference type="PANTHER" id="PTHR43687">
    <property type="entry name" value="ADENYLYLSULFATE REDUCTASE, BETA SUBUNIT"/>
    <property type="match status" value="1"/>
</dbReference>
<evidence type="ECO:0000256" key="6">
    <source>
        <dbReference type="HAMAP-Rule" id="MF_02201"/>
    </source>
</evidence>
<feature type="binding site" evidence="6">
    <location>
        <position position="49"/>
    </location>
    <ligand>
        <name>[4Fe-4S] cluster</name>
        <dbReference type="ChEBI" id="CHEBI:49883"/>
        <label>1</label>
    </ligand>
</feature>
<evidence type="ECO:0000256" key="4">
    <source>
        <dbReference type="ARBA" id="ARBA00023004"/>
    </source>
</evidence>